<name>A0ACD3QY96_LARCR</name>
<sequence length="258" mass="28537">MPHASATDPAHSLDNSRQCEQGHKQHNVSSRGDSMYSHYQPNDFSSADNISDKNGFNLSWDFSQLEQPSSTYQQPDSSHGPQLPNTKLTGTSPTVQEHMQINASWNHQSSTMQTNRNTYLHVHEHYLDPAGEIHPDSLTNDHDDYSGDKPFNLKTAVDCRGLNTAGSSSFVQGHEISSNSRGSTVPDPPRDDSFRPHRGRGPPKKRRPEIESDSDNEAEAGPAGKRERLGETDISKESHVKAEVQRPSARSARLSGCQ</sequence>
<comment type="caution">
    <text evidence="1">The sequence shown here is derived from an EMBL/GenBank/DDBJ whole genome shotgun (WGS) entry which is preliminary data.</text>
</comment>
<keyword evidence="2" id="KW-1185">Reference proteome</keyword>
<evidence type="ECO:0000313" key="1">
    <source>
        <dbReference type="EMBL" id="TMS11438.1"/>
    </source>
</evidence>
<dbReference type="EMBL" id="CM011687">
    <property type="protein sequence ID" value="TMS11438.1"/>
    <property type="molecule type" value="Genomic_DNA"/>
</dbReference>
<accession>A0ACD3QY96</accession>
<gene>
    <name evidence="1" type="ORF">E3U43_020431</name>
</gene>
<dbReference type="Proteomes" id="UP000793456">
    <property type="component" value="Chromosome XIV"/>
</dbReference>
<reference evidence="1" key="1">
    <citation type="submission" date="2018-11" db="EMBL/GenBank/DDBJ databases">
        <title>The sequence and de novo assembly of Larimichthys crocea genome using PacBio and Hi-C technologies.</title>
        <authorList>
            <person name="Xu P."/>
            <person name="Chen B."/>
            <person name="Zhou Z."/>
            <person name="Ke Q."/>
            <person name="Wu Y."/>
            <person name="Bai H."/>
            <person name="Pu F."/>
        </authorList>
    </citation>
    <scope>NUCLEOTIDE SEQUENCE</scope>
    <source>
        <tissue evidence="1">Muscle</tissue>
    </source>
</reference>
<protein>
    <submittedName>
        <fullName evidence="1">Uncharacterized protein</fullName>
    </submittedName>
</protein>
<proteinExistence type="predicted"/>
<organism evidence="1 2">
    <name type="scientific">Larimichthys crocea</name>
    <name type="common">Large yellow croaker</name>
    <name type="synonym">Pseudosciaena crocea</name>
    <dbReference type="NCBI Taxonomy" id="215358"/>
    <lineage>
        <taxon>Eukaryota</taxon>
        <taxon>Metazoa</taxon>
        <taxon>Chordata</taxon>
        <taxon>Craniata</taxon>
        <taxon>Vertebrata</taxon>
        <taxon>Euteleostomi</taxon>
        <taxon>Actinopterygii</taxon>
        <taxon>Neopterygii</taxon>
        <taxon>Teleostei</taxon>
        <taxon>Neoteleostei</taxon>
        <taxon>Acanthomorphata</taxon>
        <taxon>Eupercaria</taxon>
        <taxon>Sciaenidae</taxon>
        <taxon>Larimichthys</taxon>
    </lineage>
</organism>
<evidence type="ECO:0000313" key="2">
    <source>
        <dbReference type="Proteomes" id="UP000793456"/>
    </source>
</evidence>